<accession>A0A9X1NIC3</accession>
<evidence type="ECO:0000313" key="4">
    <source>
        <dbReference type="Proteomes" id="UP001138997"/>
    </source>
</evidence>
<dbReference type="InterPro" id="IPR036380">
    <property type="entry name" value="Isochorismatase-like_sf"/>
</dbReference>
<proteinExistence type="predicted"/>
<dbReference type="InterPro" id="IPR050272">
    <property type="entry name" value="Isochorismatase-like_hydrls"/>
</dbReference>
<dbReference type="PANTHER" id="PTHR43540">
    <property type="entry name" value="PEROXYUREIDOACRYLATE/UREIDOACRYLATE AMIDOHYDROLASE-RELATED"/>
    <property type="match status" value="1"/>
</dbReference>
<dbReference type="Proteomes" id="UP001138997">
    <property type="component" value="Unassembled WGS sequence"/>
</dbReference>
<organism evidence="3 4">
    <name type="scientific">Kineosporia babensis</name>
    <dbReference type="NCBI Taxonomy" id="499548"/>
    <lineage>
        <taxon>Bacteria</taxon>
        <taxon>Bacillati</taxon>
        <taxon>Actinomycetota</taxon>
        <taxon>Actinomycetes</taxon>
        <taxon>Kineosporiales</taxon>
        <taxon>Kineosporiaceae</taxon>
        <taxon>Kineosporia</taxon>
    </lineage>
</organism>
<feature type="domain" description="Isochorismatase-like" evidence="2">
    <location>
        <begin position="7"/>
        <end position="181"/>
    </location>
</feature>
<dbReference type="Gene3D" id="3.40.50.850">
    <property type="entry name" value="Isochorismatase-like"/>
    <property type="match status" value="1"/>
</dbReference>
<dbReference type="AlphaFoldDB" id="A0A9X1NIC3"/>
<name>A0A9X1NIC3_9ACTN</name>
<dbReference type="RefSeq" id="WP_231446719.1">
    <property type="nucleotide sequence ID" value="NZ_JAJOMB010000015.1"/>
</dbReference>
<reference evidence="3" key="1">
    <citation type="submission" date="2021-11" db="EMBL/GenBank/DDBJ databases">
        <title>Streptomyces corallinus and Kineosporia corallina sp. nov., two new coral-derived marine actinobacteria.</title>
        <authorList>
            <person name="Buangrab K."/>
            <person name="Sutthacheep M."/>
            <person name="Yeemin T."/>
            <person name="Harunari E."/>
            <person name="Igarashi Y."/>
            <person name="Sripreechasak P."/>
            <person name="Kanchanasin P."/>
            <person name="Tanasupawat S."/>
            <person name="Phongsopitanun W."/>
        </authorList>
    </citation>
    <scope>NUCLEOTIDE SEQUENCE</scope>
    <source>
        <strain evidence="3">JCM 31032</strain>
    </source>
</reference>
<dbReference type="InterPro" id="IPR000868">
    <property type="entry name" value="Isochorismatase-like_dom"/>
</dbReference>
<evidence type="ECO:0000259" key="2">
    <source>
        <dbReference type="Pfam" id="PF00857"/>
    </source>
</evidence>
<dbReference type="PANTHER" id="PTHR43540:SF6">
    <property type="entry name" value="ISOCHORISMATASE-LIKE DOMAIN-CONTAINING PROTEIN"/>
    <property type="match status" value="1"/>
</dbReference>
<dbReference type="GO" id="GO:0016787">
    <property type="term" value="F:hydrolase activity"/>
    <property type="evidence" value="ECO:0007669"/>
    <property type="project" value="UniProtKB-KW"/>
</dbReference>
<dbReference type="EMBL" id="JAJOMB010000015">
    <property type="protein sequence ID" value="MCD5314311.1"/>
    <property type="molecule type" value="Genomic_DNA"/>
</dbReference>
<dbReference type="Pfam" id="PF00857">
    <property type="entry name" value="Isochorismatase"/>
    <property type="match status" value="1"/>
</dbReference>
<evidence type="ECO:0000256" key="1">
    <source>
        <dbReference type="ARBA" id="ARBA00022801"/>
    </source>
</evidence>
<dbReference type="SUPFAM" id="SSF52499">
    <property type="entry name" value="Isochorismatase-like hydrolases"/>
    <property type="match status" value="1"/>
</dbReference>
<protein>
    <submittedName>
        <fullName evidence="3">Isochorismatase family protein</fullName>
    </submittedName>
</protein>
<keyword evidence="4" id="KW-1185">Reference proteome</keyword>
<sequence>MSTLKRALVVVDVQQEYFDGPLEIQFPPRENSLAQIVRVIETAQAHSLPIAYAQHTTPAGTPVFAEGSPGWQLHPRIEALAGDGKRFTKVNGSVYAGTDLAEWLHSHEVDTVTLVGYMTHNCDLASSIESEGLGFGAEVLSDASGATHLSNDAGHISAEDLHTSLMTLLNANFAAVATVEQWTSAVALASPLPKSDLVTSAVTGRQKFSS</sequence>
<keyword evidence="1" id="KW-0378">Hydrolase</keyword>
<gene>
    <name evidence="3" type="ORF">LR394_25735</name>
</gene>
<comment type="caution">
    <text evidence="3">The sequence shown here is derived from an EMBL/GenBank/DDBJ whole genome shotgun (WGS) entry which is preliminary data.</text>
</comment>
<evidence type="ECO:0000313" key="3">
    <source>
        <dbReference type="EMBL" id="MCD5314311.1"/>
    </source>
</evidence>